<dbReference type="Pfam" id="PF08031">
    <property type="entry name" value="BBE"/>
    <property type="match status" value="1"/>
</dbReference>
<dbReference type="STRING" id="1531966.A0A0A1TS30"/>
<feature type="domain" description="FAD-binding PCMH-type" evidence="7">
    <location>
        <begin position="63"/>
        <end position="235"/>
    </location>
</feature>
<reference evidence="8 9" key="1">
    <citation type="journal article" date="2015" name="Genome Announc.">
        <title>Draft Genome Sequence and Gene Annotation of the Entomopathogenic Fungus Verticillium hemipterigenum.</title>
        <authorList>
            <person name="Horn F."/>
            <person name="Habel A."/>
            <person name="Scharf D.H."/>
            <person name="Dworschak J."/>
            <person name="Brakhage A.A."/>
            <person name="Guthke R."/>
            <person name="Hertweck C."/>
            <person name="Linde J."/>
        </authorList>
    </citation>
    <scope>NUCLEOTIDE SEQUENCE [LARGE SCALE GENOMIC DNA]</scope>
</reference>
<keyword evidence="9" id="KW-1185">Reference proteome</keyword>
<dbReference type="OrthoDB" id="407275at2759"/>
<dbReference type="PROSITE" id="PS51387">
    <property type="entry name" value="FAD_PCMH"/>
    <property type="match status" value="1"/>
</dbReference>
<accession>A0A0A1TS30</accession>
<evidence type="ECO:0000256" key="4">
    <source>
        <dbReference type="ARBA" id="ARBA00022827"/>
    </source>
</evidence>
<dbReference type="PANTHER" id="PTHR42973">
    <property type="entry name" value="BINDING OXIDOREDUCTASE, PUTATIVE (AFU_ORTHOLOGUE AFUA_1G17690)-RELATED"/>
    <property type="match status" value="1"/>
</dbReference>
<dbReference type="SUPFAM" id="SSF56176">
    <property type="entry name" value="FAD-binding/transporter-associated domain-like"/>
    <property type="match status" value="1"/>
</dbReference>
<keyword evidence="5" id="KW-0560">Oxidoreductase</keyword>
<dbReference type="GO" id="GO:0016491">
    <property type="term" value="F:oxidoreductase activity"/>
    <property type="evidence" value="ECO:0007669"/>
    <property type="project" value="UniProtKB-KW"/>
</dbReference>
<dbReference type="HOGENOM" id="CLU_018354_10_2_1"/>
<evidence type="ECO:0000259" key="7">
    <source>
        <dbReference type="PROSITE" id="PS51387"/>
    </source>
</evidence>
<organism evidence="8 9">
    <name type="scientific">[Torrubiella] hemipterigena</name>
    <dbReference type="NCBI Taxonomy" id="1531966"/>
    <lineage>
        <taxon>Eukaryota</taxon>
        <taxon>Fungi</taxon>
        <taxon>Dikarya</taxon>
        <taxon>Ascomycota</taxon>
        <taxon>Pezizomycotina</taxon>
        <taxon>Sordariomycetes</taxon>
        <taxon>Hypocreomycetidae</taxon>
        <taxon>Hypocreales</taxon>
        <taxon>Clavicipitaceae</taxon>
        <taxon>Clavicipitaceae incertae sedis</taxon>
        <taxon>'Torrubiella' clade</taxon>
    </lineage>
</organism>
<evidence type="ECO:0000256" key="3">
    <source>
        <dbReference type="ARBA" id="ARBA00022630"/>
    </source>
</evidence>
<evidence type="ECO:0000256" key="5">
    <source>
        <dbReference type="ARBA" id="ARBA00023002"/>
    </source>
</evidence>
<dbReference type="Pfam" id="PF01565">
    <property type="entry name" value="FAD_binding_4"/>
    <property type="match status" value="1"/>
</dbReference>
<keyword evidence="6" id="KW-0732">Signal</keyword>
<keyword evidence="3" id="KW-0285">Flavoprotein</keyword>
<dbReference type="AlphaFoldDB" id="A0A0A1TS30"/>
<dbReference type="Proteomes" id="UP000039046">
    <property type="component" value="Unassembled WGS sequence"/>
</dbReference>
<dbReference type="InterPro" id="IPR012951">
    <property type="entry name" value="BBE"/>
</dbReference>
<dbReference type="InterPro" id="IPR016169">
    <property type="entry name" value="FAD-bd_PCMH_sub2"/>
</dbReference>
<proteinExistence type="inferred from homology"/>
<dbReference type="InterPro" id="IPR036318">
    <property type="entry name" value="FAD-bd_PCMH-like_sf"/>
</dbReference>
<dbReference type="EMBL" id="CDHN01000006">
    <property type="protein sequence ID" value="CEJ94167.1"/>
    <property type="molecule type" value="Genomic_DNA"/>
</dbReference>
<evidence type="ECO:0000256" key="2">
    <source>
        <dbReference type="ARBA" id="ARBA00005466"/>
    </source>
</evidence>
<gene>
    <name evidence="8" type="ORF">VHEMI09716</name>
</gene>
<dbReference type="PANTHER" id="PTHR42973:SF39">
    <property type="entry name" value="FAD-BINDING PCMH-TYPE DOMAIN-CONTAINING PROTEIN"/>
    <property type="match status" value="1"/>
</dbReference>
<keyword evidence="4" id="KW-0274">FAD</keyword>
<evidence type="ECO:0000256" key="6">
    <source>
        <dbReference type="SAM" id="SignalP"/>
    </source>
</evidence>
<evidence type="ECO:0000313" key="8">
    <source>
        <dbReference type="EMBL" id="CEJ94167.1"/>
    </source>
</evidence>
<protein>
    <recommendedName>
        <fullName evidence="7">FAD-binding PCMH-type domain-containing protein</fullName>
    </recommendedName>
</protein>
<dbReference type="Gene3D" id="3.40.462.20">
    <property type="match status" value="2"/>
</dbReference>
<evidence type="ECO:0000256" key="1">
    <source>
        <dbReference type="ARBA" id="ARBA00001974"/>
    </source>
</evidence>
<feature type="chain" id="PRO_5001990493" description="FAD-binding PCMH-type domain-containing protein" evidence="6">
    <location>
        <begin position="18"/>
        <end position="534"/>
    </location>
</feature>
<dbReference type="InterPro" id="IPR006094">
    <property type="entry name" value="Oxid_FAD_bind_N"/>
</dbReference>
<name>A0A0A1TS30_9HYPO</name>
<comment type="cofactor">
    <cofactor evidence="1">
        <name>FAD</name>
        <dbReference type="ChEBI" id="CHEBI:57692"/>
    </cofactor>
</comment>
<dbReference type="InterPro" id="IPR050416">
    <property type="entry name" value="FAD-linked_Oxidoreductase"/>
</dbReference>
<feature type="signal peptide" evidence="6">
    <location>
        <begin position="1"/>
        <end position="17"/>
    </location>
</feature>
<sequence>MQLTNLCVLLAANVALAAPDTHTSVAALRHCVSGVFCASAPQRVIDASNETYTDARIGEQIQFKQFPALIAYAQSADEVPKLLQCAKRHGCKAVPRSGGHHFESWSALNDTLVIDIGHIDYVHVGADRKSAQVGGGIRLGALYTALDLHNTTFNGGICPTVGLSGFLGSGGFTMQMRSEHGVGTDNVISAKVVTADGRIVEASKTTNSDLIFAIRGGGGGSYGIVVEWTLSLVTYPRSAIVFMNWTNGDNHYEIARQFLEWAPTAPAEFTTNINIHPDNLQLIGWYLGKNKQDLEALMKTSGLTSIGKPQITIGNDCSTDNSRLFGYYIFDCVPDDKLASVKPVLNTQQEAFTQIDQYPQFKYNETVQDQHYAPAPPWERYRRMSKSFFVQKTKPLDDGTLKKAIQKIQDLSPESLGWAEWHAWNLSTTHTDSAFAWKEKALAHLQFQIHGSANATVQATYDEWMASMEQLLRPVVGPASYSGEMDAKISTDPLTSYYGDNVCKLVSAKKRWDPKEFFTNPFSIPAKAPKGLNC</sequence>
<dbReference type="InterPro" id="IPR016166">
    <property type="entry name" value="FAD-bd_PCMH"/>
</dbReference>
<evidence type="ECO:0000313" key="9">
    <source>
        <dbReference type="Proteomes" id="UP000039046"/>
    </source>
</evidence>
<comment type="similarity">
    <text evidence="2">Belongs to the oxygen-dependent FAD-linked oxidoreductase family.</text>
</comment>
<dbReference type="Gene3D" id="3.30.465.10">
    <property type="match status" value="2"/>
</dbReference>
<dbReference type="GO" id="GO:0071949">
    <property type="term" value="F:FAD binding"/>
    <property type="evidence" value="ECO:0007669"/>
    <property type="project" value="InterPro"/>
</dbReference>